<reference evidence="3 4" key="1">
    <citation type="journal article" date="2012" name="J. Bacteriol.">
        <title>De Novo Genome Project of Cupriavidus basilensis OR16.</title>
        <authorList>
            <person name="Cserhati M."/>
            <person name="Kriszt B."/>
            <person name="Szoboszlay S."/>
            <person name="Toth A."/>
            <person name="Szabo I."/>
            <person name="Tancsics A."/>
            <person name="Nagy I."/>
            <person name="Horvath B."/>
            <person name="Nagy I."/>
            <person name="Kukolya J."/>
        </authorList>
    </citation>
    <scope>NUCLEOTIDE SEQUENCE [LARGE SCALE GENOMIC DNA]</scope>
    <source>
        <strain evidence="3 4">OR16</strain>
    </source>
</reference>
<gene>
    <name evidence="3" type="ORF">OR16_38332</name>
</gene>
<dbReference type="PANTHER" id="PTHR11161">
    <property type="entry name" value="O-ACYLTRANSFERASE"/>
    <property type="match status" value="1"/>
</dbReference>
<feature type="transmembrane region" description="Helical" evidence="1">
    <location>
        <begin position="163"/>
        <end position="183"/>
    </location>
</feature>
<dbReference type="AlphaFoldDB" id="H1SGX7"/>
<keyword evidence="1" id="KW-0812">Transmembrane</keyword>
<dbReference type="Pfam" id="PF01757">
    <property type="entry name" value="Acyl_transf_3"/>
    <property type="match status" value="1"/>
</dbReference>
<proteinExistence type="predicted"/>
<keyword evidence="3" id="KW-0012">Acyltransferase</keyword>
<sequence length="387" mass="42316">MINTTLIATLRRCIAARFGVILFPGIDALKAISSQLIVLHHLAFYGPMSDAAHVLAPDLLDWFSQYARIAVQAFLVISGFLAARSLAPGGHLMVPRPLQAIWRRYQKLVVPYTAAILIAIAGAAIARTWMHHDSIPGAPGLHQFLAHVLLLHNVLDFDALSAGVWYVAIDLQLFALLMVALWAARRCEQWFGVGGSPMGPLVVAGLALASLFWFNRDATWDIWAIYFFGAYGMGTLAFWASEPERSPVALLVLCAVVLAALVVDFRLRIAVALAIALLLGAARRGGWLEHWPQARFLAFFGRISYSVFLVHFPICLVVNALVFHLAPHQPVLNALGMVLAWLLSNAAGALFHRYVESGAPLRALRLALWPAASEPGQQQQAGQQRST</sequence>
<feature type="domain" description="Acyltransferase 3" evidence="2">
    <location>
        <begin position="24"/>
        <end position="343"/>
    </location>
</feature>
<dbReference type="EMBL" id="AHJE01000138">
    <property type="protein sequence ID" value="EHP38222.1"/>
    <property type="molecule type" value="Genomic_DNA"/>
</dbReference>
<feature type="transmembrane region" description="Helical" evidence="1">
    <location>
        <begin position="66"/>
        <end position="87"/>
    </location>
</feature>
<name>H1SGX7_9BURK</name>
<evidence type="ECO:0000313" key="3">
    <source>
        <dbReference type="EMBL" id="EHP38222.1"/>
    </source>
</evidence>
<feature type="transmembrane region" description="Helical" evidence="1">
    <location>
        <begin position="247"/>
        <end position="263"/>
    </location>
</feature>
<evidence type="ECO:0000256" key="1">
    <source>
        <dbReference type="SAM" id="Phobius"/>
    </source>
</evidence>
<dbReference type="RefSeq" id="WP_006163720.1">
    <property type="nucleotide sequence ID" value="NZ_AHJE01000138.1"/>
</dbReference>
<keyword evidence="3" id="KW-0808">Transferase</keyword>
<dbReference type="PATRIC" id="fig|1127483.3.peg.7633"/>
<keyword evidence="1" id="KW-0472">Membrane</keyword>
<feature type="transmembrane region" description="Helical" evidence="1">
    <location>
        <begin position="190"/>
        <end position="214"/>
    </location>
</feature>
<dbReference type="PANTHER" id="PTHR11161:SF0">
    <property type="entry name" value="O-ACYLTRANSFERASE LIKE PROTEIN"/>
    <property type="match status" value="1"/>
</dbReference>
<accession>H1SGX7</accession>
<dbReference type="GO" id="GO:0016747">
    <property type="term" value="F:acyltransferase activity, transferring groups other than amino-acyl groups"/>
    <property type="evidence" value="ECO:0007669"/>
    <property type="project" value="InterPro"/>
</dbReference>
<protein>
    <submittedName>
        <fullName evidence="3">Acyltransferase</fullName>
    </submittedName>
</protein>
<dbReference type="Proteomes" id="UP000005808">
    <property type="component" value="Unassembled WGS sequence"/>
</dbReference>
<feature type="transmembrane region" description="Helical" evidence="1">
    <location>
        <begin position="269"/>
        <end position="286"/>
    </location>
</feature>
<evidence type="ECO:0000259" key="2">
    <source>
        <dbReference type="Pfam" id="PF01757"/>
    </source>
</evidence>
<feature type="transmembrane region" description="Helical" evidence="1">
    <location>
        <begin position="307"/>
        <end position="326"/>
    </location>
</feature>
<feature type="transmembrane region" description="Helical" evidence="1">
    <location>
        <begin position="108"/>
        <end position="130"/>
    </location>
</feature>
<dbReference type="InterPro" id="IPR002656">
    <property type="entry name" value="Acyl_transf_3_dom"/>
</dbReference>
<dbReference type="InterPro" id="IPR052728">
    <property type="entry name" value="O2_lipid_transport_reg"/>
</dbReference>
<organism evidence="3 4">
    <name type="scientific">Cupriavidus basilensis OR16</name>
    <dbReference type="NCBI Taxonomy" id="1127483"/>
    <lineage>
        <taxon>Bacteria</taxon>
        <taxon>Pseudomonadati</taxon>
        <taxon>Pseudomonadota</taxon>
        <taxon>Betaproteobacteria</taxon>
        <taxon>Burkholderiales</taxon>
        <taxon>Burkholderiaceae</taxon>
        <taxon>Cupriavidus</taxon>
    </lineage>
</organism>
<feature type="transmembrane region" description="Helical" evidence="1">
    <location>
        <begin position="332"/>
        <end position="355"/>
    </location>
</feature>
<keyword evidence="1" id="KW-1133">Transmembrane helix</keyword>
<comment type="caution">
    <text evidence="3">The sequence shown here is derived from an EMBL/GenBank/DDBJ whole genome shotgun (WGS) entry which is preliminary data.</text>
</comment>
<evidence type="ECO:0000313" key="4">
    <source>
        <dbReference type="Proteomes" id="UP000005808"/>
    </source>
</evidence>
<feature type="transmembrane region" description="Helical" evidence="1">
    <location>
        <begin position="220"/>
        <end position="240"/>
    </location>
</feature>
<feature type="transmembrane region" description="Helical" evidence="1">
    <location>
        <begin position="21"/>
        <end position="46"/>
    </location>
</feature>